<evidence type="ECO:0000259" key="1">
    <source>
        <dbReference type="Pfam" id="PF13699"/>
    </source>
</evidence>
<comment type="caution">
    <text evidence="2">The sequence shown here is derived from an EMBL/GenBank/DDBJ whole genome shotgun (WGS) entry which is preliminary data.</text>
</comment>
<proteinExistence type="predicted"/>
<organism evidence="2 3">
    <name type="scientific">Bacteroides uniformis</name>
    <dbReference type="NCBI Taxonomy" id="820"/>
    <lineage>
        <taxon>Bacteria</taxon>
        <taxon>Pseudomonadati</taxon>
        <taxon>Bacteroidota</taxon>
        <taxon>Bacteroidia</taxon>
        <taxon>Bacteroidales</taxon>
        <taxon>Bacteroidaceae</taxon>
        <taxon>Bacteroides</taxon>
    </lineage>
</organism>
<dbReference type="InterPro" id="IPR025295">
    <property type="entry name" value="eCIS_core_dom"/>
</dbReference>
<reference evidence="2 3" key="1">
    <citation type="journal article" date="2019" name="Nat. Med.">
        <title>A library of human gut bacterial isolates paired with longitudinal multiomics data enables mechanistic microbiome research.</title>
        <authorList>
            <person name="Poyet M."/>
            <person name="Groussin M."/>
            <person name="Gibbons S.M."/>
            <person name="Avila-Pacheco J."/>
            <person name="Jiang X."/>
            <person name="Kearney S.M."/>
            <person name="Perrotta A.R."/>
            <person name="Berdy B."/>
            <person name="Zhao S."/>
            <person name="Lieberman T.D."/>
            <person name="Swanson P.K."/>
            <person name="Smith M."/>
            <person name="Roesemann S."/>
            <person name="Alexander J.E."/>
            <person name="Rich S.A."/>
            <person name="Livny J."/>
            <person name="Vlamakis H."/>
            <person name="Clish C."/>
            <person name="Bullock K."/>
            <person name="Deik A."/>
            <person name="Scott J."/>
            <person name="Pierce K.A."/>
            <person name="Xavier R.J."/>
            <person name="Alm E.J."/>
        </authorList>
    </citation>
    <scope>NUCLEOTIDE SEQUENCE [LARGE SCALE GENOMIC DNA]</scope>
    <source>
        <strain evidence="2 3">BIOML-A42</strain>
    </source>
</reference>
<name>A0A7J5GMD7_BACUN</name>
<protein>
    <submittedName>
        <fullName evidence="2">DUF4157 domain-containing protein</fullName>
    </submittedName>
</protein>
<dbReference type="AlphaFoldDB" id="A0A7J5GMD7"/>
<dbReference type="Pfam" id="PF13699">
    <property type="entry name" value="eCIS_core"/>
    <property type="match status" value="1"/>
</dbReference>
<dbReference type="RefSeq" id="WP_138265924.1">
    <property type="nucleotide sequence ID" value="NZ_JADNFT010000013.1"/>
</dbReference>
<evidence type="ECO:0000313" key="2">
    <source>
        <dbReference type="EMBL" id="KAB4095730.1"/>
    </source>
</evidence>
<sequence length="204" mass="22732">MEAEKTYQNKVPRTIQQKRGGEGALEFVDNRQGGILQAVAEPVQRLEDEDETLQGKFEQPVQRFGDEEDETLQGKFAQTVQREEDDDEALQGKFEQPVQKKNETGMPDNLKAGIEDLSGFSMDDVRVHYNSDKPATVQALAYTQGTDIHVAPGQEQHLPHEAWHVAQQMAGRVEPTTEVGGLPVNDNMDLEHEADVMGAKANSY</sequence>
<accession>A0A7J5GMD7</accession>
<gene>
    <name evidence="2" type="ORF">GAQ56_01745</name>
</gene>
<dbReference type="EMBL" id="WCUV01000002">
    <property type="protein sequence ID" value="KAB4095730.1"/>
    <property type="molecule type" value="Genomic_DNA"/>
</dbReference>
<evidence type="ECO:0000313" key="3">
    <source>
        <dbReference type="Proteomes" id="UP000432488"/>
    </source>
</evidence>
<dbReference type="Proteomes" id="UP000432488">
    <property type="component" value="Unassembled WGS sequence"/>
</dbReference>
<feature type="domain" description="eCIS core" evidence="1">
    <location>
        <begin position="106"/>
        <end position="171"/>
    </location>
</feature>